<dbReference type="InterPro" id="IPR010071">
    <property type="entry name" value="AA_adenyl_dom"/>
</dbReference>
<evidence type="ECO:0000256" key="2">
    <source>
        <dbReference type="ARBA" id="ARBA00022450"/>
    </source>
</evidence>
<dbReference type="GO" id="GO:0005737">
    <property type="term" value="C:cytoplasm"/>
    <property type="evidence" value="ECO:0007669"/>
    <property type="project" value="TreeGrafter"/>
</dbReference>
<evidence type="ECO:0000313" key="7">
    <source>
        <dbReference type="EMBL" id="MBD8507903.1"/>
    </source>
</evidence>
<dbReference type="InterPro" id="IPR036736">
    <property type="entry name" value="ACP-like_sf"/>
</dbReference>
<dbReference type="InterPro" id="IPR006162">
    <property type="entry name" value="Ppantetheine_attach_site"/>
</dbReference>
<dbReference type="CDD" id="cd19540">
    <property type="entry name" value="LCL_NRPS-like"/>
    <property type="match status" value="1"/>
</dbReference>
<dbReference type="InterPro" id="IPR009081">
    <property type="entry name" value="PP-bd_ACP"/>
</dbReference>
<dbReference type="FunFam" id="3.40.50.980:FF:000001">
    <property type="entry name" value="Non-ribosomal peptide synthetase"/>
    <property type="match status" value="1"/>
</dbReference>
<dbReference type="InterPro" id="IPR010060">
    <property type="entry name" value="NRPS_synth"/>
</dbReference>
<keyword evidence="5" id="KW-0045">Antibiotic biosynthesis</keyword>
<dbReference type="CDD" id="cd19543">
    <property type="entry name" value="DCL_NRPS"/>
    <property type="match status" value="1"/>
</dbReference>
<keyword evidence="2" id="KW-0596">Phosphopantetheine</keyword>
<feature type="domain" description="Carrier" evidence="6">
    <location>
        <begin position="1"/>
        <end position="49"/>
    </location>
</feature>
<dbReference type="NCBIfam" id="TIGR01733">
    <property type="entry name" value="AA-adenyl-dom"/>
    <property type="match status" value="2"/>
</dbReference>
<dbReference type="Gene3D" id="3.40.50.980">
    <property type="match status" value="4"/>
</dbReference>
<dbReference type="SUPFAM" id="SSF56801">
    <property type="entry name" value="Acetyl-CoA synthetase-like"/>
    <property type="match status" value="2"/>
</dbReference>
<protein>
    <submittedName>
        <fullName evidence="7">Amino acid adenylation domain-containing protein</fullName>
    </submittedName>
</protein>
<dbReference type="Pfam" id="PF13193">
    <property type="entry name" value="AMP-binding_C"/>
    <property type="match status" value="2"/>
</dbReference>
<feature type="domain" description="Carrier" evidence="6">
    <location>
        <begin position="2575"/>
        <end position="2649"/>
    </location>
</feature>
<dbReference type="FunFam" id="1.10.1200.10:FF:000005">
    <property type="entry name" value="Nonribosomal peptide synthetase 1"/>
    <property type="match status" value="2"/>
</dbReference>
<dbReference type="InterPro" id="IPR001242">
    <property type="entry name" value="Condensation_dom"/>
</dbReference>
<dbReference type="InterPro" id="IPR020845">
    <property type="entry name" value="AMP-binding_CS"/>
</dbReference>
<dbReference type="InterPro" id="IPR000873">
    <property type="entry name" value="AMP-dep_synth/lig_dom"/>
</dbReference>
<dbReference type="InterPro" id="IPR020806">
    <property type="entry name" value="PKS_PP-bd"/>
</dbReference>
<dbReference type="GO" id="GO:0017000">
    <property type="term" value="P:antibiotic biosynthetic process"/>
    <property type="evidence" value="ECO:0007669"/>
    <property type="project" value="UniProtKB-KW"/>
</dbReference>
<keyword evidence="8" id="KW-1185">Reference proteome</keyword>
<evidence type="ECO:0000256" key="3">
    <source>
        <dbReference type="ARBA" id="ARBA00022553"/>
    </source>
</evidence>
<dbReference type="PANTHER" id="PTHR45527:SF1">
    <property type="entry name" value="FATTY ACID SYNTHASE"/>
    <property type="match status" value="1"/>
</dbReference>
<evidence type="ECO:0000313" key="8">
    <source>
        <dbReference type="Proteomes" id="UP000642993"/>
    </source>
</evidence>
<dbReference type="SMART" id="SM00823">
    <property type="entry name" value="PKS_PP"/>
    <property type="match status" value="3"/>
</dbReference>
<dbReference type="PROSITE" id="PS00012">
    <property type="entry name" value="PHOSPHOPANTETHEINE"/>
    <property type="match status" value="3"/>
</dbReference>
<dbReference type="Proteomes" id="UP000642993">
    <property type="component" value="Unassembled WGS sequence"/>
</dbReference>
<dbReference type="RefSeq" id="WP_192040370.1">
    <property type="nucleotide sequence ID" value="NZ_JACYWE010000014.1"/>
</dbReference>
<dbReference type="Gene3D" id="3.30.559.10">
    <property type="entry name" value="Chloramphenicol acetyltransferase-like domain"/>
    <property type="match status" value="5"/>
</dbReference>
<dbReference type="FunFam" id="2.30.38.10:FF:000001">
    <property type="entry name" value="Non-ribosomal peptide synthetase PvdI"/>
    <property type="match status" value="1"/>
</dbReference>
<dbReference type="GO" id="GO:0044550">
    <property type="term" value="P:secondary metabolite biosynthetic process"/>
    <property type="evidence" value="ECO:0007669"/>
    <property type="project" value="TreeGrafter"/>
</dbReference>
<dbReference type="SUPFAM" id="SSF52777">
    <property type="entry name" value="CoA-dependent acyltransferases"/>
    <property type="match status" value="9"/>
</dbReference>
<dbReference type="Gene3D" id="2.30.38.10">
    <property type="entry name" value="Luciferase, Domain 3"/>
    <property type="match status" value="2"/>
</dbReference>
<dbReference type="InterPro" id="IPR045851">
    <property type="entry name" value="AMP-bd_C_sf"/>
</dbReference>
<feature type="domain" description="Carrier" evidence="6">
    <location>
        <begin position="1034"/>
        <end position="1108"/>
    </location>
</feature>
<evidence type="ECO:0000259" key="6">
    <source>
        <dbReference type="PROSITE" id="PS50075"/>
    </source>
</evidence>
<keyword evidence="4" id="KW-0677">Repeat</keyword>
<gene>
    <name evidence="7" type="ORF">HT102_15545</name>
</gene>
<feature type="non-terminal residue" evidence="7">
    <location>
        <position position="1"/>
    </location>
</feature>
<proteinExistence type="predicted"/>
<dbReference type="Pfam" id="PF00550">
    <property type="entry name" value="PP-binding"/>
    <property type="match status" value="3"/>
</dbReference>
<evidence type="ECO:0000256" key="4">
    <source>
        <dbReference type="ARBA" id="ARBA00022737"/>
    </source>
</evidence>
<evidence type="ECO:0000256" key="1">
    <source>
        <dbReference type="ARBA" id="ARBA00001957"/>
    </source>
</evidence>
<dbReference type="CDD" id="cd05930">
    <property type="entry name" value="A_NRPS"/>
    <property type="match status" value="1"/>
</dbReference>
<dbReference type="PROSITE" id="PS00455">
    <property type="entry name" value="AMP_BINDING"/>
    <property type="match status" value="1"/>
</dbReference>
<organism evidence="7 8">
    <name type="scientific">Lolliginicoccus lacisalsi</name>
    <dbReference type="NCBI Taxonomy" id="2742202"/>
    <lineage>
        <taxon>Bacteria</taxon>
        <taxon>Bacillati</taxon>
        <taxon>Actinomycetota</taxon>
        <taxon>Actinomycetes</taxon>
        <taxon>Mycobacteriales</taxon>
        <taxon>Hoyosellaceae</taxon>
        <taxon>Lolliginicoccus</taxon>
    </lineage>
</organism>
<name>A0A927PMF1_9ACTN</name>
<reference evidence="7" key="1">
    <citation type="submission" date="2020-09" db="EMBL/GenBank/DDBJ databases">
        <title>Hoyosella lacisalsi sp. nov., a halotolerant actinobacterium isolated from soil of Lake Gudzhirganskoe.</title>
        <authorList>
            <person name="Yang Q."/>
            <person name="Guo P.Y."/>
            <person name="Liu S.W."/>
            <person name="Li F.N."/>
            <person name="Sun C.H."/>
        </authorList>
    </citation>
    <scope>NUCLEOTIDE SEQUENCE</scope>
    <source>
        <strain evidence="7">G463</strain>
    </source>
</reference>
<comment type="caution">
    <text evidence="7">The sequence shown here is derived from an EMBL/GenBank/DDBJ whole genome shotgun (WGS) entry which is preliminary data.</text>
</comment>
<keyword evidence="3" id="KW-0597">Phosphoprotein</keyword>
<dbReference type="PANTHER" id="PTHR45527">
    <property type="entry name" value="NONRIBOSOMAL PEPTIDE SYNTHETASE"/>
    <property type="match status" value="1"/>
</dbReference>
<dbReference type="Pfam" id="PF00501">
    <property type="entry name" value="AMP-binding"/>
    <property type="match status" value="2"/>
</dbReference>
<dbReference type="GO" id="GO:0043041">
    <property type="term" value="P:amino acid activation for nonribosomal peptide biosynthetic process"/>
    <property type="evidence" value="ECO:0007669"/>
    <property type="project" value="TreeGrafter"/>
</dbReference>
<dbReference type="GO" id="GO:0008610">
    <property type="term" value="P:lipid biosynthetic process"/>
    <property type="evidence" value="ECO:0007669"/>
    <property type="project" value="UniProtKB-ARBA"/>
</dbReference>
<dbReference type="EMBL" id="JACYWE010000014">
    <property type="protein sequence ID" value="MBD8507903.1"/>
    <property type="molecule type" value="Genomic_DNA"/>
</dbReference>
<feature type="non-terminal residue" evidence="7">
    <location>
        <position position="3398"/>
    </location>
</feature>
<sequence>SFFELGGNSLMGTQVIARANEMLGADLIVRELFEHPTVAKLAARIDEAGAGNAAVPLVARERPDHVPVSLAQRRMWFINQYDVTSSAYNIPLVLTLTGTLDRDALRAAFRDVVERHESLRTVFPSYHEQPAQVILPMHEVTADLQLIDTTPGAVTGLAAEFAGRGFDVTRDEPVRAALFRLSDTEHVLAVVMHHIVADGFSLSPLATDVMVAYAARAQGDEPGWEPLEVQYADFAIWQREVLGDEADPESIAYQQEQYWKRQLADVPEVLDLPTDRPRPAAQSLRGATRFHEIPADLYAQLGHIAARHGATPFMVIHSALAVLLAKLSGTTDITIGTPVAGRGARALDPLVGMFVNTLVLRTSVEGTSTFGGLLEHAREVDLAALSNADVPFERLVELLDLERSTAHAPLFQVLLTFQNQQRPRFELGGLTIEGFDAEVDSAKFDLSVTVVDRLDDETADAPRQLIINYATDLFDAESIDAIADRFLRVLSTVASNESLPLHALQILDSSERDAIERAARGEASETSPATVLRDFRDRARNQPGAAAVAGAGSLTYGQLDEWSTALAATLLQHGVGPDDVVAVALPRGAEWIVGLVAAWKAGAAYAPVDPAFPLDRLQAVLEDTGAAAVVALPGWEHADALEGTTLLLLDGAPGGAASLPGDPWSDPAAGQRLGYVISTSGSTGRPKPTLVPMAGIANTVAWYRDHVQLAPGNGVLVASSPGFDLTQKNIWAALASGATLVLAADGFDPEDILPQVAEHGVVLANMSPSAFEALADADSSGVLGGVRFVFLGGEAVRAKPLRDLLARGVRIVNSYGPTEASDVVAFHALGTEQAMPVPIGRPTPSTELLVLDRDLNHVPNGVSGELYVGGIGVGRGYGKLPALTASRFVASPFGQPGSRMYRTGDLVRRLRDGKLDYIGRTDFQVKLRGFRIELGEIEAVLVDHPVVAQATVVLNRAGADRLVAYVVPAHAAEDRDEDAIVAEVLAHASDKLPAYMVPSAVLVLPALPLTASGKIDRKALPDPDFGARSTTSRPPATPTEEILARLFAETLGLAEVGVDDSFFSLGGDSIMSINVVSRARAAGLVISPKDVFEHRTVARLAVAADAAAASDAPAVLEELPGGGVGSMPLSPIIEWMIERGGTMGRYSQSSLLTLPTGIDEAGLHATLQAVLDHHDLLRARIDTGSGEMIAAAPGTIDAASLVQRIDVDAAATPPGTDAFAELTQDALEDAAGRLDPESGVMLQAVWLDLGPESSGRLRLVIHHSVMDGVSWRIIIPDLATAWAQISTGQPVELQPVGTSFRRWVHGLAEHAIDRESEIAFWKAVVDRTDPAIGERPFDPAIDVNSTIEQATFELPTDLTEALLTRVPEAYRGSVNHGLLASLSLALAHWLGTTQAPLIGLEGHGREETAVPGSDLGRTLGWFTTVVPVRIDLAGIDAQAAIQPGQAVDEAIKLMKEHLLAMPDSGIGYGMLRYLDETGRAELASYPQPKVMFNYLGRSGTGDIPEELRDLGWLPSADGGEKGYSLSPDMAAPGALDITSMVTETPDGPRLKVLVLYPSTLLGADDVARFVDSWQATLAAVARHALQIEHAGLTPSDVAIAHVDQSSIESLEARYPALSDIWPLSPLQAGMLFHAVLAEESVDAYMVQLVLDLEGTVDAARMQRALQALLDRYPNLRVAFASDRHGAPVQVVDDAATARLATFDVSAEADKDAALRRILAEDKAVRFDMAAAPLMRFALVDLGGGKHRLILTNHHILMDGWSTPLMLKDILTLYVLDGDPTHLPAAGTYRDFLAWLDAQDKQRSLRSWQVAFEGADEPTTMAPMDRAREHDVSSREIAHSFTEQQTQQLQAVARELGVTLNTAVQAAWAMVLAAQAARPDVTFGATVSGRPPQLAGVETMIGLFINTVPVRVTLDPRETLAELLGRIQSEQAEMLDHHYLQLADIQRAVGPGAQFDTLTAFESYPVDQAGLTSDTDLAGMRVTGFDGEDAAHYPIGVVASVDTQLHVRFKFFPDLFDEQYIAALRDRTVRILDQVRTDASVRYGQLDVLTASEIASLAPVPGGSAPEPVLLRDVLAAAAALDPAADAVASDGAVLSYGELDARSNQIARHLIGQGVGPESVVALGIARSIESVLGIWAIAKTGAAYLPIDPAYPTDRIEHMLRDSDATHGLATSASRATLPALADWIVLDDPRTIESLASIPDGPIDEHELLSPPRVDQPAYMIYTSGSTGLPKGVVVTHRGLSSVIAAQQQHIGVDSGSRVLHFASPSFDASVFEMLMAFGAAGTVIIAPPGTHGGEELATVLREQHVTHAFITPAALRTIDPAHVPDLRAITTGGEACPPEVVERWAPTRVMLNLYGPSEATIWSTTSAPMRAGRPIDIGGPITGTDALVLDARLRPAPFGAPGELYVSGPILARGYRGRRGLTAERFVASPFGPAGARMYRTGDLVRWKHNEEGAQVLEFIGRTDFQVKVRGYRIELGEIDAAFSAHPDVEFALTVGHKRASTGQTVLVTYVLLRPGSATDTATLSAFVGESLPEYMVPTSITLLDEVPIAPTGKVDRKALPEPVFESSRYVAPRNETEEALAAVFAEVLGMDQVSVVESFFALGGDSIVSIQLVARAKAAGYSIRARDVFERKTVAGLAEVAQRASDAPALLEELPGGGTGAAPALPIMHWLVEHVGAHGTYDRFQQSLLLTVPGELSRAQLEDVIQALLDHHDALRGRFQRDGQQPLLEVLPVGRLAAADVLDERAVDADVLEDPARREATILAEFDAAVGRLDPARGVMARFVWLHAPGRAGRLIVAIHHLAVDGVSWRVLLPDLVTAGTQAMQGSPITLPPVGTSLRRWAHGLAERAAEQDIRDAMEAWRAIAETPDPVLGARALDPAVDTMATVRRVEVELDSDSTEALLTTLPAAYRGGVNDGLLAGLALAVRQWRARRGTSTPQVLVTLEGHGREEELVPGADLGRTVGWFTSMYPIRLDTGAVADDDLGDMARLGPAVKSVKEHLLGVPHKGLSYGMLRYLDPATSSALAGGTEPQIAFNYLGRFGTTEGAADTEVPWLPDSSVELVADVDETMPATSVLSIGATVTDKPSGSILKASFNYASGVLAEADARELADLWISALQALAQHAGSASAGGRTPSDLQLVDLTQAQVETLEQRYPALADVWPLTPLQGGLLFHALLVGEDTDVYTTPTRIRLGGLVDPSRMRRAGQKLLDRHPNLRAAFVHDSSGNAIQVIEDNVELPWSFTDLRGHDTASAREGLDRIADADFAAGFSMAQAPLIRMHLVSLPENEHELLITNHHVLLDGWSMPLLLKERITLYVLDGDDTHLPAARSYRDFLAWLREQDLDASRAVWADALAGLDEPTLVAPNAAETGLGTPDSVTIDLSPERSAALSRLG</sequence>
<dbReference type="PROSITE" id="PS50075">
    <property type="entry name" value="CARRIER"/>
    <property type="match status" value="3"/>
</dbReference>
<dbReference type="GO" id="GO:0003824">
    <property type="term" value="F:catalytic activity"/>
    <property type="evidence" value="ECO:0007669"/>
    <property type="project" value="InterPro"/>
</dbReference>
<dbReference type="InterPro" id="IPR023213">
    <property type="entry name" value="CAT-like_dom_sf"/>
</dbReference>
<dbReference type="NCBIfam" id="TIGR01720">
    <property type="entry name" value="NRPS-para261"/>
    <property type="match status" value="2"/>
</dbReference>
<accession>A0A927PMF1</accession>
<dbReference type="Pfam" id="PF00668">
    <property type="entry name" value="Condensation"/>
    <property type="match status" value="5"/>
</dbReference>
<evidence type="ECO:0000256" key="5">
    <source>
        <dbReference type="ARBA" id="ARBA00023194"/>
    </source>
</evidence>
<dbReference type="FunFam" id="3.30.300.30:FF:000015">
    <property type="entry name" value="Nonribosomal peptide synthase SidD"/>
    <property type="match status" value="1"/>
</dbReference>
<comment type="cofactor">
    <cofactor evidence="1">
        <name>pantetheine 4'-phosphate</name>
        <dbReference type="ChEBI" id="CHEBI:47942"/>
    </cofactor>
</comment>
<dbReference type="Gene3D" id="3.30.559.30">
    <property type="entry name" value="Nonribosomal peptide synthetase, condensation domain"/>
    <property type="match status" value="4"/>
</dbReference>
<dbReference type="GO" id="GO:0031177">
    <property type="term" value="F:phosphopantetheine binding"/>
    <property type="evidence" value="ECO:0007669"/>
    <property type="project" value="InterPro"/>
</dbReference>
<dbReference type="InterPro" id="IPR025110">
    <property type="entry name" value="AMP-bd_C"/>
</dbReference>
<dbReference type="Gene3D" id="3.30.300.30">
    <property type="match status" value="2"/>
</dbReference>
<dbReference type="Gene3D" id="1.10.1200.10">
    <property type="entry name" value="ACP-like"/>
    <property type="match status" value="3"/>
</dbReference>
<dbReference type="SUPFAM" id="SSF47336">
    <property type="entry name" value="ACP-like"/>
    <property type="match status" value="3"/>
</dbReference>